<dbReference type="PROSITE" id="PS50994">
    <property type="entry name" value="INTEGRASE"/>
    <property type="match status" value="1"/>
</dbReference>
<evidence type="ECO:0000313" key="3">
    <source>
        <dbReference type="EMBL" id="QSI75359.1"/>
    </source>
</evidence>
<proteinExistence type="predicted"/>
<dbReference type="PANTHER" id="PTHR35004:SF6">
    <property type="entry name" value="TRANSPOSASE"/>
    <property type="match status" value="1"/>
</dbReference>
<reference evidence="3 4" key="1">
    <citation type="submission" date="2021-02" db="EMBL/GenBank/DDBJ databases">
        <title>Niveibacterium changnyeongensis HC41.</title>
        <authorList>
            <person name="Kang M."/>
        </authorList>
    </citation>
    <scope>NUCLEOTIDE SEQUENCE [LARGE SCALE GENOMIC DNA]</scope>
    <source>
        <strain evidence="3 4">HC41</strain>
    </source>
</reference>
<gene>
    <name evidence="3" type="ORF">JY500_12640</name>
</gene>
<dbReference type="InterPro" id="IPR001584">
    <property type="entry name" value="Integrase_cat-core"/>
</dbReference>
<dbReference type="Pfam" id="PF09299">
    <property type="entry name" value="Mu-transpos_C"/>
    <property type="match status" value="1"/>
</dbReference>
<evidence type="ECO:0000313" key="4">
    <source>
        <dbReference type="Proteomes" id="UP000663570"/>
    </source>
</evidence>
<sequence length="594" mass="67976">MRRLYVKSVVDLPNTKEAYTPAIIKTWEALQAPKAPPHWTTVFRWKNRYLNSGDDILALVDNTKNKGNRTSRYPVEVVELVDKAIENRYLQLERHTIQETLDYATTLVATENRLRPQSAQLPLPTRRLITSRTEAIPAFDRYAARHGRSAAVKRFRSLLRHRITSTPLERAEIDHTPLDLMVIDDESGLPLGRPYITACIDDHTRCLLGLYISFEPPSHFTVSRCLIHAFMPKTELKEKYPAIRNQWQAHGVMRELVVDNGPEFHSTSLENACYSLGIEIHYSARKTPWFKGKVERFLGTLNRSIAHGTPGSTFSNIFDKEDYSPDKFAVVRYDTLKEIANTWVTDVYHQKVHRSLGVPPDVMWARSIRPEDILIPDDPTHLGFILGRSEKRVLSHKGIEVYGLHYNSPELTALRRKLGDKLDVEVRIDTSNLGHIVVLSPKTQEPIKAPALQFEYANGLSEWQHRVCKQFAAREMKNYSPRGWLEAKERIRELIDRDFMHRKQRTRAKIARYRNNDASVEASGSLLSNDANANGSDFANPSPMAPDAAIPLTSFDIAEDKPAPRSRRITPLFRERTHSEIAAEQSDRVNTNHD</sequence>
<dbReference type="InterPro" id="IPR012337">
    <property type="entry name" value="RNaseH-like_sf"/>
</dbReference>
<feature type="compositionally biased region" description="Basic and acidic residues" evidence="1">
    <location>
        <begin position="573"/>
        <end position="594"/>
    </location>
</feature>
<evidence type="ECO:0000256" key="1">
    <source>
        <dbReference type="SAM" id="MobiDB-lite"/>
    </source>
</evidence>
<protein>
    <submittedName>
        <fullName evidence="3">DDE-type integrase/transposase/recombinase</fullName>
    </submittedName>
</protein>
<dbReference type="InterPro" id="IPR036397">
    <property type="entry name" value="RNaseH_sf"/>
</dbReference>
<dbReference type="InterPro" id="IPR015378">
    <property type="entry name" value="Transposase-like_Mu_C"/>
</dbReference>
<dbReference type="Gene3D" id="3.30.420.10">
    <property type="entry name" value="Ribonuclease H-like superfamily/Ribonuclease H"/>
    <property type="match status" value="1"/>
</dbReference>
<name>A0ABX7M1Z5_9RHOO</name>
<feature type="domain" description="Integrase catalytic" evidence="2">
    <location>
        <begin position="163"/>
        <end position="368"/>
    </location>
</feature>
<dbReference type="SUPFAM" id="SSF53098">
    <property type="entry name" value="Ribonuclease H-like"/>
    <property type="match status" value="1"/>
</dbReference>
<keyword evidence="4" id="KW-1185">Reference proteome</keyword>
<dbReference type="Proteomes" id="UP000663570">
    <property type="component" value="Chromosome"/>
</dbReference>
<evidence type="ECO:0000259" key="2">
    <source>
        <dbReference type="PROSITE" id="PS50994"/>
    </source>
</evidence>
<dbReference type="EMBL" id="CP071060">
    <property type="protein sequence ID" value="QSI75359.1"/>
    <property type="molecule type" value="Genomic_DNA"/>
</dbReference>
<dbReference type="RefSeq" id="WP_206252857.1">
    <property type="nucleotide sequence ID" value="NZ_CP071060.1"/>
</dbReference>
<organism evidence="3 4">
    <name type="scientific">Niveibacterium microcysteis</name>
    <dbReference type="NCBI Taxonomy" id="2811415"/>
    <lineage>
        <taxon>Bacteria</taxon>
        <taxon>Pseudomonadati</taxon>
        <taxon>Pseudomonadota</taxon>
        <taxon>Betaproteobacteria</taxon>
        <taxon>Rhodocyclales</taxon>
        <taxon>Rhodocyclaceae</taxon>
        <taxon>Niveibacterium</taxon>
    </lineage>
</organism>
<accession>A0ABX7M1Z5</accession>
<feature type="region of interest" description="Disordered" evidence="1">
    <location>
        <begin position="555"/>
        <end position="594"/>
    </location>
</feature>
<dbReference type="PANTHER" id="PTHR35004">
    <property type="entry name" value="TRANSPOSASE RV3428C-RELATED"/>
    <property type="match status" value="1"/>
</dbReference>